<evidence type="ECO:0000313" key="14">
    <source>
        <dbReference type="Proteomes" id="UP000325313"/>
    </source>
</evidence>
<evidence type="ECO:0000256" key="4">
    <source>
        <dbReference type="ARBA" id="ARBA00022771"/>
    </source>
</evidence>
<feature type="region of interest" description="Disordered" evidence="10">
    <location>
        <begin position="112"/>
        <end position="146"/>
    </location>
</feature>
<name>A0A5B0LWB6_PUCGR</name>
<dbReference type="OrthoDB" id="10368930at2759"/>
<comment type="caution">
    <text evidence="11">The sequence shown here is derived from an EMBL/GenBank/DDBJ whole genome shotgun (WGS) entry which is preliminary data.</text>
</comment>
<gene>
    <name evidence="11" type="ORF">PGT21_020611</name>
    <name evidence="12" type="ORF">PGTUg99_003185</name>
</gene>
<protein>
    <submittedName>
        <fullName evidence="11">Uncharacterized protein</fullName>
    </submittedName>
</protein>
<dbReference type="Proteomes" id="UP000325313">
    <property type="component" value="Unassembled WGS sequence"/>
</dbReference>
<dbReference type="EMBL" id="VSWC01000184">
    <property type="protein sequence ID" value="KAA1067884.1"/>
    <property type="molecule type" value="Genomic_DNA"/>
</dbReference>
<keyword evidence="3" id="KW-0677">Repeat</keyword>
<evidence type="ECO:0000256" key="8">
    <source>
        <dbReference type="ARBA" id="ARBA00023163"/>
    </source>
</evidence>
<evidence type="ECO:0000256" key="1">
    <source>
        <dbReference type="ARBA" id="ARBA00004123"/>
    </source>
</evidence>
<keyword evidence="7" id="KW-0238">DNA-binding</keyword>
<keyword evidence="5" id="KW-0862">Zinc</keyword>
<evidence type="ECO:0000256" key="10">
    <source>
        <dbReference type="SAM" id="MobiDB-lite"/>
    </source>
</evidence>
<dbReference type="GO" id="GO:0003677">
    <property type="term" value="F:DNA binding"/>
    <property type="evidence" value="ECO:0007669"/>
    <property type="project" value="UniProtKB-KW"/>
</dbReference>
<keyword evidence="9" id="KW-0539">Nucleus</keyword>
<keyword evidence="8" id="KW-0804">Transcription</keyword>
<dbReference type="AlphaFoldDB" id="A0A5B0LWB6"/>
<dbReference type="GO" id="GO:0008270">
    <property type="term" value="F:zinc ion binding"/>
    <property type="evidence" value="ECO:0007669"/>
    <property type="project" value="UniProtKB-KW"/>
</dbReference>
<dbReference type="PANTHER" id="PTHR24383">
    <property type="entry name" value="ZINC FINGER PROTEIN"/>
    <property type="match status" value="1"/>
</dbReference>
<feature type="compositionally biased region" description="Gly residues" evidence="10">
    <location>
        <begin position="434"/>
        <end position="449"/>
    </location>
</feature>
<keyword evidence="4" id="KW-0863">Zinc-finger</keyword>
<accession>A0A5B0LWB6</accession>
<evidence type="ECO:0000256" key="6">
    <source>
        <dbReference type="ARBA" id="ARBA00023015"/>
    </source>
</evidence>
<evidence type="ECO:0000256" key="3">
    <source>
        <dbReference type="ARBA" id="ARBA00022737"/>
    </source>
</evidence>
<dbReference type="GO" id="GO:0005634">
    <property type="term" value="C:nucleus"/>
    <property type="evidence" value="ECO:0007669"/>
    <property type="project" value="UniProtKB-SubCell"/>
</dbReference>
<keyword evidence="2" id="KW-0479">Metal-binding</keyword>
<evidence type="ECO:0000313" key="13">
    <source>
        <dbReference type="Proteomes" id="UP000324748"/>
    </source>
</evidence>
<dbReference type="PANTHER" id="PTHR24383:SF20">
    <property type="entry name" value="C2H2-TYPE DOMAIN-CONTAINING PROTEIN"/>
    <property type="match status" value="1"/>
</dbReference>
<reference evidence="13 14" key="1">
    <citation type="submission" date="2019-05" db="EMBL/GenBank/DDBJ databases">
        <title>Emergence of the Ug99 lineage of the wheat stem rust pathogen through somatic hybridization.</title>
        <authorList>
            <person name="Li F."/>
            <person name="Upadhyaya N.M."/>
            <person name="Sperschneider J."/>
            <person name="Matny O."/>
            <person name="Nguyen-Phuc H."/>
            <person name="Mago R."/>
            <person name="Raley C."/>
            <person name="Miller M.E."/>
            <person name="Silverstein K.A.T."/>
            <person name="Henningsen E."/>
            <person name="Hirsch C.D."/>
            <person name="Visser B."/>
            <person name="Pretorius Z.A."/>
            <person name="Steffenson B.J."/>
            <person name="Schwessinger B."/>
            <person name="Dodds P.N."/>
            <person name="Figueroa M."/>
        </authorList>
    </citation>
    <scope>NUCLEOTIDE SEQUENCE [LARGE SCALE GENOMIC DNA]</scope>
    <source>
        <strain evidence="11">21-0</strain>
        <strain evidence="12 14">Ug99</strain>
    </source>
</reference>
<evidence type="ECO:0000256" key="2">
    <source>
        <dbReference type="ARBA" id="ARBA00022723"/>
    </source>
</evidence>
<feature type="region of interest" description="Disordered" evidence="10">
    <location>
        <begin position="434"/>
        <end position="456"/>
    </location>
</feature>
<proteinExistence type="predicted"/>
<dbReference type="EMBL" id="VDEP01000155">
    <property type="protein sequence ID" value="KAA1127660.1"/>
    <property type="molecule type" value="Genomic_DNA"/>
</dbReference>
<keyword evidence="6" id="KW-0805">Transcription regulation</keyword>
<evidence type="ECO:0000313" key="12">
    <source>
        <dbReference type="EMBL" id="KAA1127660.1"/>
    </source>
</evidence>
<evidence type="ECO:0000256" key="5">
    <source>
        <dbReference type="ARBA" id="ARBA00022833"/>
    </source>
</evidence>
<evidence type="ECO:0000256" key="7">
    <source>
        <dbReference type="ARBA" id="ARBA00023125"/>
    </source>
</evidence>
<keyword evidence="13" id="KW-1185">Reference proteome</keyword>
<sequence length="456" mass="51540">MDPHLQNAHRRIRAFLADLNLVLGSTSNATPDGPAPNFHQLTCLQTFALRGRPWSNPPTKRSRAWKMDHQRKNHDQCEKALHPYTVRFPPSRQQVQPIVYNRCDRYKPPKFSARYTQHPSRHQHRSFPCPYKQEPGSTEDLQREGKGAENLDQELNLTLDDPSNVNEEPLLSELASNKMITDKDFDCRSAMSIGDTRELDEIQEDEIKWDDRSDLDINAAPYQFHQGQDLTSEAIPENCIGHFFSETNPTQRSEPDFDLKNYSAKDVYNWASTLSADEFEHLQIMGPDVRTKSFQQYATLHIDQSTRPHSPLNSLPPQSNQALHNQNIYPTTNEINNHCIPSHHPDQFNPSNYYEHSNYCATDLDENPENKSVLDDSSFNGVFDDGGYNNCGFDNGRSDDDGFDNGGFDNGGFDNGGFDNGGFDNGGFDNGGFDNGGFEDGGFDGGFDDGYGSPYY</sequence>
<evidence type="ECO:0000256" key="9">
    <source>
        <dbReference type="ARBA" id="ARBA00023242"/>
    </source>
</evidence>
<dbReference type="Proteomes" id="UP000324748">
    <property type="component" value="Unassembled WGS sequence"/>
</dbReference>
<organism evidence="11 13">
    <name type="scientific">Puccinia graminis f. sp. tritici</name>
    <dbReference type="NCBI Taxonomy" id="56615"/>
    <lineage>
        <taxon>Eukaryota</taxon>
        <taxon>Fungi</taxon>
        <taxon>Dikarya</taxon>
        <taxon>Basidiomycota</taxon>
        <taxon>Pucciniomycotina</taxon>
        <taxon>Pucciniomycetes</taxon>
        <taxon>Pucciniales</taxon>
        <taxon>Pucciniaceae</taxon>
        <taxon>Puccinia</taxon>
    </lineage>
</organism>
<evidence type="ECO:0000313" key="11">
    <source>
        <dbReference type="EMBL" id="KAA1067884.1"/>
    </source>
</evidence>
<comment type="subcellular location">
    <subcellularLocation>
        <location evidence="1">Nucleus</location>
    </subcellularLocation>
</comment>